<comment type="caution">
    <text evidence="1">The sequence shown here is derived from an EMBL/GenBank/DDBJ whole genome shotgun (WGS) entry which is preliminary data.</text>
</comment>
<accession>A0A2H0NGP8</accession>
<reference evidence="1 2" key="1">
    <citation type="submission" date="2017-09" db="EMBL/GenBank/DDBJ databases">
        <title>Depth-based differentiation of microbial function through sediment-hosted aquifers and enrichment of novel symbionts in the deep terrestrial subsurface.</title>
        <authorList>
            <person name="Probst A.J."/>
            <person name="Ladd B."/>
            <person name="Jarett J.K."/>
            <person name="Geller-Mcgrath D.E."/>
            <person name="Sieber C.M."/>
            <person name="Emerson J.B."/>
            <person name="Anantharaman K."/>
            <person name="Thomas B.C."/>
            <person name="Malmstrom R."/>
            <person name="Stieglmeier M."/>
            <person name="Klingl A."/>
            <person name="Woyke T."/>
            <person name="Ryan C.M."/>
            <person name="Banfield J.F."/>
        </authorList>
    </citation>
    <scope>NUCLEOTIDE SEQUENCE [LARGE SCALE GENOMIC DNA]</scope>
    <source>
        <strain evidence="1">CG11_big_fil_rev_8_21_14_0_20_37_11</strain>
    </source>
</reference>
<proteinExistence type="predicted"/>
<organism evidence="1 2">
    <name type="scientific">Candidatus Gottesmanbacteria bacterium CG11_big_fil_rev_8_21_14_0_20_37_11</name>
    <dbReference type="NCBI Taxonomy" id="1974575"/>
    <lineage>
        <taxon>Bacteria</taxon>
        <taxon>Candidatus Gottesmaniibacteriota</taxon>
    </lineage>
</organism>
<dbReference type="Proteomes" id="UP000230707">
    <property type="component" value="Unassembled WGS sequence"/>
</dbReference>
<name>A0A2H0NGP8_9BACT</name>
<evidence type="ECO:0000313" key="1">
    <source>
        <dbReference type="EMBL" id="PIR08070.1"/>
    </source>
</evidence>
<evidence type="ECO:0000313" key="2">
    <source>
        <dbReference type="Proteomes" id="UP000230707"/>
    </source>
</evidence>
<gene>
    <name evidence="1" type="ORF">COV53_04925</name>
</gene>
<protein>
    <submittedName>
        <fullName evidence="1">Uncharacterized protein</fullName>
    </submittedName>
</protein>
<sequence length="69" mass="8100">MLKLYQFLARTGKDFYKRKRKGSLGELGINSKLGVAIRQLAEARTERLKAPFMFCRELPEKRRKENAKI</sequence>
<dbReference type="AlphaFoldDB" id="A0A2H0NGP8"/>
<dbReference type="EMBL" id="PCWS01000108">
    <property type="protein sequence ID" value="PIR08070.1"/>
    <property type="molecule type" value="Genomic_DNA"/>
</dbReference>